<reference evidence="3 5" key="2">
    <citation type="submission" date="2018-07" db="EMBL/GenBank/DDBJ databases">
        <title>Complete genome of the Arcobacter trophiarum type strain LMG 25534.</title>
        <authorList>
            <person name="Miller W.G."/>
            <person name="Yee E."/>
        </authorList>
    </citation>
    <scope>NUCLEOTIDE SEQUENCE [LARGE SCALE GENOMIC DNA]</scope>
    <source>
        <strain evidence="3 5">LMG 25534</strain>
    </source>
</reference>
<organism evidence="3 5">
    <name type="scientific">Aliarcobacter trophiarum LMG 25534</name>
    <dbReference type="NCBI Taxonomy" id="1032241"/>
    <lineage>
        <taxon>Bacteria</taxon>
        <taxon>Pseudomonadati</taxon>
        <taxon>Campylobacterota</taxon>
        <taxon>Epsilonproteobacteria</taxon>
        <taxon>Campylobacterales</taxon>
        <taxon>Arcobacteraceae</taxon>
        <taxon>Aliarcobacter</taxon>
    </lineage>
</organism>
<sequence>MKNILKEFYKNNFIYSTKEKLAKTTIFLIIVLDIIVYMIIQEGLSFQTNFIDSPYQKYTQSCSSAMNSNYNDFSAQKYVYNFDMHDGYYKTISSKNDELDNRCKTLLEKIDSVKTNHNIKALNQTKKELNVKINKIEDDLNYIRDNYNTVLFEKIASQNSDNSILENDISSINIKEKYDTLNAQYADIKDEINKLNLSFSESNSVKDLVSYVNSIKDGYINDKNEAFSSYYYKVDFIQLAFLLPLLIGFFYLMKRYIKNEKYILYVIFKNLLIVSLIPTIYQIFSIIYKFLPKIFIEELIEFFYRLEIPFVVYYILIILFILIFTVTIIKLQKYFKSKLESNKKNKITRIKFYNISSCIECGSKVSYLNMNFCPMCRNRLNIECKNCNNYTIYGLDYCKNCGELLEV</sequence>
<feature type="transmembrane region" description="Helical" evidence="2">
    <location>
        <begin position="264"/>
        <end position="288"/>
    </location>
</feature>
<evidence type="ECO:0000313" key="5">
    <source>
        <dbReference type="Proteomes" id="UP000254504"/>
    </source>
</evidence>
<keyword evidence="2" id="KW-0812">Transmembrane</keyword>
<feature type="transmembrane region" description="Helical" evidence="2">
    <location>
        <begin position="21"/>
        <end position="40"/>
    </location>
</feature>
<evidence type="ECO:0000313" key="4">
    <source>
        <dbReference type="EMBL" id="RXJ91047.1"/>
    </source>
</evidence>
<dbReference type="RefSeq" id="WP_115428149.1">
    <property type="nucleotide sequence ID" value="NZ_CP031367.1"/>
</dbReference>
<keyword evidence="6" id="KW-1185">Reference proteome</keyword>
<dbReference type="EMBL" id="CP031367">
    <property type="protein sequence ID" value="AXK48622.1"/>
    <property type="molecule type" value="Genomic_DNA"/>
</dbReference>
<dbReference type="KEGG" id="atp:ATR_0753"/>
<feature type="transmembrane region" description="Helical" evidence="2">
    <location>
        <begin position="308"/>
        <end position="329"/>
    </location>
</feature>
<proteinExistence type="predicted"/>
<name>A0AAD0QIL1_9BACT</name>
<keyword evidence="2" id="KW-0472">Membrane</keyword>
<feature type="transmembrane region" description="Helical" evidence="2">
    <location>
        <begin position="230"/>
        <end position="252"/>
    </location>
</feature>
<reference evidence="4 6" key="1">
    <citation type="submission" date="2017-10" db="EMBL/GenBank/DDBJ databases">
        <title>Genomics of the genus Arcobacter.</title>
        <authorList>
            <person name="Perez-Cataluna A."/>
            <person name="Figueras M.J."/>
        </authorList>
    </citation>
    <scope>NUCLEOTIDE SEQUENCE [LARGE SCALE GENOMIC DNA]</scope>
    <source>
        <strain evidence="4 6">LMG 25534</strain>
    </source>
</reference>
<evidence type="ECO:0000256" key="1">
    <source>
        <dbReference type="SAM" id="Coils"/>
    </source>
</evidence>
<gene>
    <name evidence="3" type="ORF">ATR_0753</name>
    <name evidence="4" type="ORF">CRU87_06565</name>
</gene>
<dbReference type="AlphaFoldDB" id="A0AAD0QIL1"/>
<dbReference type="EMBL" id="PDKD01000010">
    <property type="protein sequence ID" value="RXJ91047.1"/>
    <property type="molecule type" value="Genomic_DNA"/>
</dbReference>
<accession>A0AAD0QIL1</accession>
<keyword evidence="1" id="KW-0175">Coiled coil</keyword>
<keyword evidence="2" id="KW-1133">Transmembrane helix</keyword>
<evidence type="ECO:0000256" key="2">
    <source>
        <dbReference type="SAM" id="Phobius"/>
    </source>
</evidence>
<evidence type="ECO:0000313" key="6">
    <source>
        <dbReference type="Proteomes" id="UP000289132"/>
    </source>
</evidence>
<feature type="coiled-coil region" evidence="1">
    <location>
        <begin position="96"/>
        <end position="146"/>
    </location>
</feature>
<dbReference type="Proteomes" id="UP000289132">
    <property type="component" value="Unassembled WGS sequence"/>
</dbReference>
<evidence type="ECO:0000313" key="3">
    <source>
        <dbReference type="EMBL" id="AXK48622.1"/>
    </source>
</evidence>
<dbReference type="Proteomes" id="UP000254504">
    <property type="component" value="Chromosome"/>
</dbReference>
<protein>
    <submittedName>
        <fullName evidence="4">ABC transporter permease</fullName>
    </submittedName>
    <submittedName>
        <fullName evidence="3">Membrane protein</fullName>
    </submittedName>
</protein>